<evidence type="ECO:0008006" key="3">
    <source>
        <dbReference type="Google" id="ProtNLM"/>
    </source>
</evidence>
<dbReference type="EMBL" id="CP011110">
    <property type="protein sequence ID" value="AKA24375.1"/>
    <property type="molecule type" value="Genomic_DNA"/>
</dbReference>
<organism evidence="1 2">
    <name type="scientific">Pseudomonas chlororaphis</name>
    <dbReference type="NCBI Taxonomy" id="587753"/>
    <lineage>
        <taxon>Bacteria</taxon>
        <taxon>Pseudomonadati</taxon>
        <taxon>Pseudomonadota</taxon>
        <taxon>Gammaproteobacteria</taxon>
        <taxon>Pseudomonadales</taxon>
        <taxon>Pseudomonadaceae</taxon>
        <taxon>Pseudomonas</taxon>
    </lineage>
</organism>
<protein>
    <recommendedName>
        <fullName evidence="3">DUF1652 domain-containing protein</fullName>
    </recommendedName>
</protein>
<gene>
    <name evidence="1" type="ORF">PCL1606_29240</name>
</gene>
<proteinExistence type="predicted"/>
<dbReference type="PATRIC" id="fig|587753.10.peg.2915"/>
<dbReference type="KEGG" id="pcz:PCL1606_29240"/>
<evidence type="ECO:0000313" key="2">
    <source>
        <dbReference type="Proteomes" id="UP000032748"/>
    </source>
</evidence>
<accession>A0A0D5XZY5</accession>
<dbReference type="RefSeq" id="WP_045882986.1">
    <property type="nucleotide sequence ID" value="NZ_CP011110.1"/>
</dbReference>
<sequence length="81" mass="8922">MDTLSKHELETVLSSRLPNCTINCLINGDGSLSVEVTGPAADQFTIANIERSHYRGEEGVNRLAREILQEMVLARQASHTL</sequence>
<dbReference type="AlphaFoldDB" id="A0A0D5XZY5"/>
<reference evidence="1 2" key="1">
    <citation type="journal article" date="2015" name="Mol. Plant Microbe Interact.">
        <title>Comparative Genomic Analysis of Pseudomonas chlororaphis PCL1606 Reveals New Insight into Antifungal Compounds Involved in Biocontrol.</title>
        <authorList>
            <person name="Calderon C.E."/>
            <person name="Ramos C."/>
            <person name="de Vicente A."/>
            <person name="Cazorla F.M."/>
        </authorList>
    </citation>
    <scope>NUCLEOTIDE SEQUENCE [LARGE SCALE GENOMIC DNA]</scope>
    <source>
        <strain evidence="1 2">PCL1606</strain>
    </source>
</reference>
<name>A0A0D5XZY5_9PSED</name>
<dbReference type="OrthoDB" id="6980483at2"/>
<dbReference type="Proteomes" id="UP000032748">
    <property type="component" value="Chromosome"/>
</dbReference>
<evidence type="ECO:0000313" key="1">
    <source>
        <dbReference type="EMBL" id="AKA24375.1"/>
    </source>
</evidence>